<evidence type="ECO:0000256" key="2">
    <source>
        <dbReference type="ARBA" id="ARBA00006024"/>
    </source>
</evidence>
<dbReference type="InterPro" id="IPR059000">
    <property type="entry name" value="ATPase_P-type_domA"/>
</dbReference>
<dbReference type="InterPro" id="IPR008250">
    <property type="entry name" value="ATPase_P-typ_transduc_dom_A_sf"/>
</dbReference>
<evidence type="ECO:0000256" key="10">
    <source>
        <dbReference type="ARBA" id="ARBA00049338"/>
    </source>
</evidence>
<dbReference type="InterPro" id="IPR023299">
    <property type="entry name" value="ATPase_P-typ_cyto_dom_N"/>
</dbReference>
<dbReference type="NCBIfam" id="TIGR01494">
    <property type="entry name" value="ATPase_P-type"/>
    <property type="match status" value="1"/>
</dbReference>
<comment type="similarity">
    <text evidence="2 11">Belongs to the cation transport ATPase (P-type) (TC 3.A.3) family. Type IB subfamily.</text>
</comment>
<comment type="subcellular location">
    <subcellularLocation>
        <location evidence="11">Cell membrane</location>
    </subcellularLocation>
    <subcellularLocation>
        <location evidence="1">Membrane</location>
        <topology evidence="1">Multi-pass membrane protein</topology>
    </subcellularLocation>
</comment>
<evidence type="ECO:0000313" key="13">
    <source>
        <dbReference type="EMBL" id="MEX5285893.1"/>
    </source>
</evidence>
<organism evidence="13 14">
    <name type="scientific">Selenomonas sputigena</name>
    <dbReference type="NCBI Taxonomy" id="69823"/>
    <lineage>
        <taxon>Bacteria</taxon>
        <taxon>Bacillati</taxon>
        <taxon>Bacillota</taxon>
        <taxon>Negativicutes</taxon>
        <taxon>Selenomonadales</taxon>
        <taxon>Selenomonadaceae</taxon>
        <taxon>Selenomonas</taxon>
    </lineage>
</organism>
<feature type="transmembrane region" description="Helical" evidence="11">
    <location>
        <begin position="231"/>
        <end position="252"/>
    </location>
</feature>
<keyword evidence="8 11" id="KW-0472">Membrane</keyword>
<dbReference type="InterPro" id="IPR036412">
    <property type="entry name" value="HAD-like_sf"/>
</dbReference>
<keyword evidence="11" id="KW-0547">Nucleotide-binding</keyword>
<dbReference type="InterPro" id="IPR027256">
    <property type="entry name" value="P-typ_ATPase_IB"/>
</dbReference>
<evidence type="ECO:0000256" key="8">
    <source>
        <dbReference type="ARBA" id="ARBA00023136"/>
    </source>
</evidence>
<dbReference type="InterPro" id="IPR001757">
    <property type="entry name" value="P_typ_ATPase"/>
</dbReference>
<dbReference type="RefSeq" id="WP_368847615.1">
    <property type="nucleotide sequence ID" value="NZ_CP194411.1"/>
</dbReference>
<reference evidence="13 14" key="1">
    <citation type="submission" date="2023-04" db="EMBL/GenBank/DDBJ databases">
        <title>Genome Sequence of Selenomonas sputigena ATCC 33150.</title>
        <authorList>
            <person name="Miller D.P."/>
            <person name="Anvari S."/>
            <person name="Polson S.W."/>
            <person name="Macdonald M."/>
            <person name="Mcdowell J.V."/>
        </authorList>
    </citation>
    <scope>NUCLEOTIDE SEQUENCE [LARGE SCALE GENOMIC DNA]</scope>
    <source>
        <strain evidence="13 14">ATCC 33150</strain>
    </source>
</reference>
<feature type="transmembrane region" description="Helical" evidence="11">
    <location>
        <begin position="33"/>
        <end position="49"/>
    </location>
</feature>
<dbReference type="InterPro" id="IPR044492">
    <property type="entry name" value="P_typ_ATPase_HD_dom"/>
</dbReference>
<evidence type="ECO:0000256" key="4">
    <source>
        <dbReference type="ARBA" id="ARBA00022692"/>
    </source>
</evidence>
<dbReference type="SFLD" id="SFLDG00002">
    <property type="entry name" value="C1.7:_P-type_atpase_like"/>
    <property type="match status" value="1"/>
</dbReference>
<dbReference type="SUPFAM" id="SSF56784">
    <property type="entry name" value="HAD-like"/>
    <property type="match status" value="1"/>
</dbReference>
<feature type="transmembrane region" description="Helical" evidence="11">
    <location>
        <begin position="604"/>
        <end position="623"/>
    </location>
</feature>
<keyword evidence="7 11" id="KW-1133">Transmembrane helix</keyword>
<evidence type="ECO:0000256" key="5">
    <source>
        <dbReference type="ARBA" id="ARBA00022723"/>
    </source>
</evidence>
<dbReference type="Gene3D" id="3.40.1110.10">
    <property type="entry name" value="Calcium-transporting ATPase, cytoplasmic domain N"/>
    <property type="match status" value="1"/>
</dbReference>
<dbReference type="PANTHER" id="PTHR48085">
    <property type="entry name" value="CADMIUM/ZINC-TRANSPORTING ATPASE HMA2-RELATED"/>
    <property type="match status" value="1"/>
</dbReference>
<feature type="domain" description="P-type ATPase A" evidence="12">
    <location>
        <begin position="120"/>
        <end position="219"/>
    </location>
</feature>
<comment type="caution">
    <text evidence="13">The sequence shown here is derived from an EMBL/GenBank/DDBJ whole genome shotgun (WGS) entry which is preliminary data.</text>
</comment>
<feature type="transmembrane region" description="Helical" evidence="11">
    <location>
        <begin position="9"/>
        <end position="27"/>
    </location>
</feature>
<evidence type="ECO:0000256" key="6">
    <source>
        <dbReference type="ARBA" id="ARBA00022967"/>
    </source>
</evidence>
<feature type="transmembrane region" description="Helical" evidence="11">
    <location>
        <begin position="579"/>
        <end position="598"/>
    </location>
</feature>
<evidence type="ECO:0000259" key="12">
    <source>
        <dbReference type="Pfam" id="PF00122"/>
    </source>
</evidence>
<keyword evidence="5 11" id="KW-0479">Metal-binding</keyword>
<dbReference type="InterPro" id="IPR023214">
    <property type="entry name" value="HAD_sf"/>
</dbReference>
<keyword evidence="4 11" id="KW-0812">Transmembrane</keyword>
<dbReference type="EC" id="7.2.2.21" evidence="9"/>
<keyword evidence="14" id="KW-1185">Reference proteome</keyword>
<evidence type="ECO:0000256" key="1">
    <source>
        <dbReference type="ARBA" id="ARBA00004141"/>
    </source>
</evidence>
<accession>A0ABV3X714</accession>
<protein>
    <recommendedName>
        <fullName evidence="9">Cd(2+)-exporting ATPase</fullName>
        <ecNumber evidence="9">7.2.2.21</ecNumber>
    </recommendedName>
</protein>
<dbReference type="InterPro" id="IPR023298">
    <property type="entry name" value="ATPase_P-typ_TM_dom_sf"/>
</dbReference>
<name>A0ABV3X714_9FIRM</name>
<proteinExistence type="inferred from homology"/>
<keyword evidence="11" id="KW-1003">Cell membrane</keyword>
<evidence type="ECO:0000256" key="11">
    <source>
        <dbReference type="RuleBase" id="RU362081"/>
    </source>
</evidence>
<dbReference type="Gene3D" id="2.70.150.10">
    <property type="entry name" value="Calcium-transporting ATPase, cytoplasmic transduction domain A"/>
    <property type="match status" value="1"/>
</dbReference>
<dbReference type="SUPFAM" id="SSF81665">
    <property type="entry name" value="Calcium ATPase, transmembrane domain M"/>
    <property type="match status" value="1"/>
</dbReference>
<evidence type="ECO:0000256" key="3">
    <source>
        <dbReference type="ARBA" id="ARBA00022539"/>
    </source>
</evidence>
<dbReference type="Proteomes" id="UP001559623">
    <property type="component" value="Unassembled WGS sequence"/>
</dbReference>
<gene>
    <name evidence="13" type="ORF">QCO44_09670</name>
</gene>
<sequence length="627" mass="67598">MNQKQKRNLIRILLAAAMMIVFSQLPISGITRFFLYLVPYLIIGYDILLKAAKGVWNRRPLDENLLMSIATIGAMILAVCEDGDYTEGIAVMLFYQVGEWFQSYAVGRSRKNIGELMDIRPDYANVENDGRLERVDPDEVEIGTVIVVQPGEKIPIDGIILEGNSTLNTSALTGESLPRDVEEGHSVISGCINLTGVLKIRTTKEFDESTASKILELVEDASSRKSRSETFIAKFARVYTPIVVAAAVLLALVPPLVRLAALGLDPAWDTWIYRALIFLVMSCPCALVVSVPLSFFAGIGGASREGVLVKGANYLEMLAEVGTVVFDKTGTLTRGVFEVNAVHHGTMKDKRLLELAALAESASSHPISRSLQEAYGKEIDRSRVTDIEEISGFGVTAKVDGVAVAAGNGKLMERLGIEYRPCHHPGTIVQMAVDGAYAGHIVISDILKPTAKAAIEGLHQAGVKKTVMLTGDARTVAEKVAAELGLDEAKSELLPADKVREVERLLADKPAKEKLAFVGDGINDAPVLSRADIGIAMGAMGSDAAIEAADVVLMDDDPLKLPKAIRIARKCMAIVHQNIVFAIGIKLICLVLGAIGIANMWFAIFADVGVMILAVLNALRALFVRKI</sequence>
<dbReference type="NCBIfam" id="TIGR01525">
    <property type="entry name" value="ATPase-IB_hvy"/>
    <property type="match status" value="1"/>
</dbReference>
<dbReference type="InterPro" id="IPR051014">
    <property type="entry name" value="Cation_Transport_ATPase_IB"/>
</dbReference>
<evidence type="ECO:0000256" key="9">
    <source>
        <dbReference type="ARBA" id="ARBA00039103"/>
    </source>
</evidence>
<dbReference type="NCBIfam" id="TIGR01512">
    <property type="entry name" value="ATPase-IB2_Cd"/>
    <property type="match status" value="1"/>
</dbReference>
<feature type="transmembrane region" description="Helical" evidence="11">
    <location>
        <begin position="272"/>
        <end position="296"/>
    </location>
</feature>
<comment type="catalytic activity">
    <reaction evidence="10">
        <text>Cd(2+)(in) + ATP + H2O = Cd(2+)(out) + ADP + phosphate + H(+)</text>
        <dbReference type="Rhea" id="RHEA:12132"/>
        <dbReference type="ChEBI" id="CHEBI:15377"/>
        <dbReference type="ChEBI" id="CHEBI:15378"/>
        <dbReference type="ChEBI" id="CHEBI:30616"/>
        <dbReference type="ChEBI" id="CHEBI:43474"/>
        <dbReference type="ChEBI" id="CHEBI:48775"/>
        <dbReference type="ChEBI" id="CHEBI:456216"/>
        <dbReference type="EC" id="7.2.2.21"/>
    </reaction>
</comment>
<dbReference type="SFLD" id="SFLDF00027">
    <property type="entry name" value="p-type_atpase"/>
    <property type="match status" value="1"/>
</dbReference>
<keyword evidence="6" id="KW-1278">Translocase</keyword>
<dbReference type="PANTHER" id="PTHR48085:SF5">
    <property type="entry name" value="CADMIUM_ZINC-TRANSPORTING ATPASE HMA4-RELATED"/>
    <property type="match status" value="1"/>
</dbReference>
<dbReference type="Pfam" id="PF00702">
    <property type="entry name" value="Hydrolase"/>
    <property type="match status" value="1"/>
</dbReference>
<keyword evidence="11" id="KW-0067">ATP-binding</keyword>
<dbReference type="EMBL" id="JARVLH010000006">
    <property type="protein sequence ID" value="MEX5285893.1"/>
    <property type="molecule type" value="Genomic_DNA"/>
</dbReference>
<dbReference type="SUPFAM" id="SSF81653">
    <property type="entry name" value="Calcium ATPase, transduction domain A"/>
    <property type="match status" value="1"/>
</dbReference>
<dbReference type="InterPro" id="IPR018303">
    <property type="entry name" value="ATPase_P-typ_P_site"/>
</dbReference>
<dbReference type="Pfam" id="PF00122">
    <property type="entry name" value="E1-E2_ATPase"/>
    <property type="match status" value="1"/>
</dbReference>
<dbReference type="Gene3D" id="3.40.50.1000">
    <property type="entry name" value="HAD superfamily/HAD-like"/>
    <property type="match status" value="1"/>
</dbReference>
<dbReference type="PROSITE" id="PS00154">
    <property type="entry name" value="ATPASE_E1_E2"/>
    <property type="match status" value="1"/>
</dbReference>
<keyword evidence="3" id="KW-0104">Cadmium</keyword>
<evidence type="ECO:0000256" key="7">
    <source>
        <dbReference type="ARBA" id="ARBA00022989"/>
    </source>
</evidence>
<dbReference type="SFLD" id="SFLDS00003">
    <property type="entry name" value="Haloacid_Dehalogenase"/>
    <property type="match status" value="1"/>
</dbReference>
<dbReference type="PRINTS" id="PR00119">
    <property type="entry name" value="CATATPASE"/>
</dbReference>
<evidence type="ECO:0000313" key="14">
    <source>
        <dbReference type="Proteomes" id="UP001559623"/>
    </source>
</evidence>